<feature type="compositionally biased region" description="Basic and acidic residues" evidence="11">
    <location>
        <begin position="1"/>
        <end position="11"/>
    </location>
</feature>
<sequence>MADSNQAEKPKAVPRKSYFPNVPESNTDKVDWKPQVIVASDEEALVPITEIPEEYRSIFNGYDTFNLLQSIAFKTVYNSDKSVVVSAPTSSGKTVIFELAIIRLLVNICHPFKKFDSKILYIVPMKAVVHEKFKDWETKFGKFGVKCLEVTGDSELEDYTEIEKASLIFTTPEKWDALTRKDKEVAKVVNAVRLVLIDEVHCINDDARGATLEVVISRMKTISHRRKHQKIRFIAVSATIPNAADIAQWLGSPDAQSVVCVLPSDKRPVQLKNVVLGYYCNETCNDFQFEKKLHYKVSEVIEKYCEGKPSLVFVPTRTSAVDTSKHIARAETVLKCCGMGPHQKQALCHLSQQLDDKTLKALVVRGVAYHHAGLSATDRAAIVAAFSDGRLMVLCCTTTLAMGVNIPAHLVVVKSTFTYMNGVCTDLSETQVLQMIGRAGRPQFDTSAIAVIMTKEKLKNKYEKMLNGTKIIESFLHKHLVEHLNAEIVLGTITDIPVAVDWIRSTFLYIRVLANNTDYGIDASLNKKEVESKLQEWCTKELNGLKKSGMITMNADCCEIRATEIGRVMARYCVSLESMKKFMKLSENENMEQLLHVLSSCEEVTQDIKLRNPDRSMLNAFNETSKEKNKELIRYQVKGKIKTAELKAFVLLQVVLGNMRIDDQALYQDAKRVMKSSQRVSKCLFEYLMINATKFSVLMNSAVLCKSVRAGIWENSVYVTRQLCLYNREIGIALSRDIASGNFTSFDHFEGALPQTLEMFTKKPPPFGKVLLNTIKKLPRYEIDIEQLRENEFNLNSEENYFVNLLIRVKITNMENIDKDFNSKHFCVLLVGNADNEILFKAKIYDRLLIRNKGEHENIIKCFPSEVSYKIMARLVSQEYVGIDVYRDFYATFEAGKVSKYFIHKRKAVERAKYPPVPEELKFLDNWQHICSRDGPCGKHDGKVVLRKTLPTFSVTSVKLHDCTFGPMDKFVNRYPKNVDSATEKEKGPSVVAELDEMMDDPECDFLLSQMQFPDVK</sequence>
<dbReference type="PANTHER" id="PTHR47835">
    <property type="entry name" value="HFM1, ATP DEPENDENT DNA HELICASE HOMOLOG"/>
    <property type="match status" value="1"/>
</dbReference>
<dbReference type="InterPro" id="IPR011545">
    <property type="entry name" value="DEAD/DEAH_box_helicase_dom"/>
</dbReference>
<dbReference type="Proteomes" id="UP000288716">
    <property type="component" value="Unassembled WGS sequence"/>
</dbReference>
<comment type="catalytic activity">
    <reaction evidence="10">
        <text>ATP + H2O = ADP + phosphate + H(+)</text>
        <dbReference type="Rhea" id="RHEA:13065"/>
        <dbReference type="ChEBI" id="CHEBI:15377"/>
        <dbReference type="ChEBI" id="CHEBI:15378"/>
        <dbReference type="ChEBI" id="CHEBI:30616"/>
        <dbReference type="ChEBI" id="CHEBI:43474"/>
        <dbReference type="ChEBI" id="CHEBI:456216"/>
        <dbReference type="EC" id="5.6.2.4"/>
    </reaction>
</comment>
<feature type="domain" description="Helicase C-terminal" evidence="13">
    <location>
        <begin position="296"/>
        <end position="488"/>
    </location>
</feature>
<dbReference type="InterPro" id="IPR036390">
    <property type="entry name" value="WH_DNA-bd_sf"/>
</dbReference>
<accession>A0A443S7W2</accession>
<dbReference type="OrthoDB" id="5575at2759"/>
<dbReference type="VEuPathDB" id="VectorBase:LDEU008476"/>
<keyword evidence="15" id="KW-1185">Reference proteome</keyword>
<proteinExistence type="inferred from homology"/>
<keyword evidence="7" id="KW-0469">Meiosis</keyword>
<evidence type="ECO:0000256" key="11">
    <source>
        <dbReference type="SAM" id="MobiDB-lite"/>
    </source>
</evidence>
<evidence type="ECO:0000259" key="13">
    <source>
        <dbReference type="PROSITE" id="PS51194"/>
    </source>
</evidence>
<dbReference type="InterPro" id="IPR057842">
    <property type="entry name" value="WH_MER3"/>
</dbReference>
<evidence type="ECO:0000256" key="7">
    <source>
        <dbReference type="ARBA" id="ARBA00023254"/>
    </source>
</evidence>
<feature type="region of interest" description="Disordered" evidence="11">
    <location>
        <begin position="1"/>
        <end position="26"/>
    </location>
</feature>
<evidence type="ECO:0000256" key="3">
    <source>
        <dbReference type="ARBA" id="ARBA00022801"/>
    </source>
</evidence>
<evidence type="ECO:0000256" key="6">
    <source>
        <dbReference type="ARBA" id="ARBA00023235"/>
    </source>
</evidence>
<keyword evidence="4 14" id="KW-0347">Helicase</keyword>
<comment type="caution">
    <text evidence="14">The sequence shown here is derived from an EMBL/GenBank/DDBJ whole genome shotgun (WGS) entry which is preliminary data.</text>
</comment>
<dbReference type="Pfam" id="PF23445">
    <property type="entry name" value="WHD_SNRNP200"/>
    <property type="match status" value="1"/>
</dbReference>
<dbReference type="SUPFAM" id="SSF158702">
    <property type="entry name" value="Sec63 N-terminal domain-like"/>
    <property type="match status" value="1"/>
</dbReference>
<dbReference type="Pfam" id="PF00270">
    <property type="entry name" value="DEAD"/>
    <property type="match status" value="1"/>
</dbReference>
<protein>
    <recommendedName>
        <fullName evidence="9">DNA 3'-5' helicase</fullName>
        <ecNumber evidence="9">5.6.2.4</ecNumber>
    </recommendedName>
</protein>
<dbReference type="InterPro" id="IPR004179">
    <property type="entry name" value="Sec63-dom"/>
</dbReference>
<dbReference type="InterPro" id="IPR027417">
    <property type="entry name" value="P-loop_NTPase"/>
</dbReference>
<dbReference type="InterPro" id="IPR001650">
    <property type="entry name" value="Helicase_C-like"/>
</dbReference>
<evidence type="ECO:0000256" key="5">
    <source>
        <dbReference type="ARBA" id="ARBA00022840"/>
    </source>
</evidence>
<dbReference type="SMART" id="SM00490">
    <property type="entry name" value="HELICc"/>
    <property type="match status" value="1"/>
</dbReference>
<evidence type="ECO:0000256" key="4">
    <source>
        <dbReference type="ARBA" id="ARBA00022806"/>
    </source>
</evidence>
<keyword evidence="3" id="KW-0378">Hydrolase</keyword>
<dbReference type="GO" id="GO:0003676">
    <property type="term" value="F:nucleic acid binding"/>
    <property type="evidence" value="ECO:0007669"/>
    <property type="project" value="InterPro"/>
</dbReference>
<organism evidence="14 15">
    <name type="scientific">Leptotrombidium deliense</name>
    <dbReference type="NCBI Taxonomy" id="299467"/>
    <lineage>
        <taxon>Eukaryota</taxon>
        <taxon>Metazoa</taxon>
        <taxon>Ecdysozoa</taxon>
        <taxon>Arthropoda</taxon>
        <taxon>Chelicerata</taxon>
        <taxon>Arachnida</taxon>
        <taxon>Acari</taxon>
        <taxon>Acariformes</taxon>
        <taxon>Trombidiformes</taxon>
        <taxon>Prostigmata</taxon>
        <taxon>Anystina</taxon>
        <taxon>Parasitengona</taxon>
        <taxon>Trombiculoidea</taxon>
        <taxon>Trombiculidae</taxon>
        <taxon>Leptotrombidium</taxon>
    </lineage>
</organism>
<dbReference type="SUPFAM" id="SSF46785">
    <property type="entry name" value="Winged helix' DNA-binding domain"/>
    <property type="match status" value="1"/>
</dbReference>
<evidence type="ECO:0000256" key="9">
    <source>
        <dbReference type="ARBA" id="ARBA00034808"/>
    </source>
</evidence>
<name>A0A443S7W2_9ACAR</name>
<dbReference type="Pfam" id="PF02889">
    <property type="entry name" value="Sec63"/>
    <property type="match status" value="1"/>
</dbReference>
<evidence type="ECO:0000256" key="1">
    <source>
        <dbReference type="ARBA" id="ARBA00010140"/>
    </source>
</evidence>
<evidence type="ECO:0000256" key="8">
    <source>
        <dbReference type="ARBA" id="ARBA00034617"/>
    </source>
</evidence>
<dbReference type="Gene3D" id="3.40.50.300">
    <property type="entry name" value="P-loop containing nucleotide triphosphate hydrolases"/>
    <property type="match status" value="2"/>
</dbReference>
<gene>
    <name evidence="14" type="ORF">B4U80_02301</name>
</gene>
<dbReference type="EMBL" id="NCKV01006233">
    <property type="protein sequence ID" value="RWS23564.1"/>
    <property type="molecule type" value="Genomic_DNA"/>
</dbReference>
<dbReference type="SUPFAM" id="SSF52540">
    <property type="entry name" value="P-loop containing nucleoside triphosphate hydrolases"/>
    <property type="match status" value="1"/>
</dbReference>
<comment type="similarity">
    <text evidence="1">Belongs to the helicase family. SKI2 subfamily.</text>
</comment>
<dbReference type="SMART" id="SM00487">
    <property type="entry name" value="DEXDc"/>
    <property type="match status" value="1"/>
</dbReference>
<dbReference type="AlphaFoldDB" id="A0A443S7W2"/>
<dbReference type="CDD" id="cd18795">
    <property type="entry name" value="SF2_C_Ski2"/>
    <property type="match status" value="1"/>
</dbReference>
<evidence type="ECO:0000313" key="15">
    <source>
        <dbReference type="Proteomes" id="UP000288716"/>
    </source>
</evidence>
<dbReference type="Gene3D" id="1.10.10.10">
    <property type="entry name" value="Winged helix-like DNA-binding domain superfamily/Winged helix DNA-binding domain"/>
    <property type="match status" value="1"/>
</dbReference>
<dbReference type="InterPro" id="IPR014001">
    <property type="entry name" value="Helicase_ATP-bd"/>
</dbReference>
<dbReference type="Pfam" id="PF00271">
    <property type="entry name" value="Helicase_C"/>
    <property type="match status" value="1"/>
</dbReference>
<dbReference type="GO" id="GO:0016787">
    <property type="term" value="F:hydrolase activity"/>
    <property type="evidence" value="ECO:0007669"/>
    <property type="project" value="UniProtKB-KW"/>
</dbReference>
<keyword evidence="5" id="KW-0067">ATP-binding</keyword>
<dbReference type="GO" id="GO:0005524">
    <property type="term" value="F:ATP binding"/>
    <property type="evidence" value="ECO:0007669"/>
    <property type="project" value="UniProtKB-KW"/>
</dbReference>
<dbReference type="FunFam" id="1.10.10.10:FF:000012">
    <property type="entry name" value="U5 small nuclear ribonucleoprotein helicase"/>
    <property type="match status" value="1"/>
</dbReference>
<evidence type="ECO:0000256" key="10">
    <source>
        <dbReference type="ARBA" id="ARBA00048988"/>
    </source>
</evidence>
<dbReference type="Gene3D" id="1.10.3380.10">
    <property type="entry name" value="Sec63 N-terminal domain-like domain"/>
    <property type="match status" value="1"/>
</dbReference>
<dbReference type="EC" id="5.6.2.4" evidence="9"/>
<dbReference type="PANTHER" id="PTHR47835:SF3">
    <property type="entry name" value="HELICASE FOR MEIOSIS 1"/>
    <property type="match status" value="1"/>
</dbReference>
<dbReference type="GO" id="GO:0043138">
    <property type="term" value="F:3'-5' DNA helicase activity"/>
    <property type="evidence" value="ECO:0007669"/>
    <property type="project" value="UniProtKB-EC"/>
</dbReference>
<reference evidence="14 15" key="1">
    <citation type="journal article" date="2018" name="Gigascience">
        <title>Genomes of trombidid mites reveal novel predicted allergens and laterally-transferred genes associated with secondary metabolism.</title>
        <authorList>
            <person name="Dong X."/>
            <person name="Chaisiri K."/>
            <person name="Xia D."/>
            <person name="Armstrong S.D."/>
            <person name="Fang Y."/>
            <person name="Donnelly M.J."/>
            <person name="Kadowaki T."/>
            <person name="McGarry J.W."/>
            <person name="Darby A.C."/>
            <person name="Makepeace B.L."/>
        </authorList>
    </citation>
    <scope>NUCLEOTIDE SEQUENCE [LARGE SCALE GENOMIC DNA]</scope>
    <source>
        <strain evidence="14">UoL-UT</strain>
    </source>
</reference>
<dbReference type="GO" id="GO:0051321">
    <property type="term" value="P:meiotic cell cycle"/>
    <property type="evidence" value="ECO:0007669"/>
    <property type="project" value="UniProtKB-KW"/>
</dbReference>
<dbReference type="SMART" id="SM00973">
    <property type="entry name" value="Sec63"/>
    <property type="match status" value="1"/>
</dbReference>
<evidence type="ECO:0000256" key="2">
    <source>
        <dbReference type="ARBA" id="ARBA00022741"/>
    </source>
</evidence>
<evidence type="ECO:0000313" key="14">
    <source>
        <dbReference type="EMBL" id="RWS23564.1"/>
    </source>
</evidence>
<dbReference type="InterPro" id="IPR052247">
    <property type="entry name" value="Meiotic_Crossover_Helicase"/>
</dbReference>
<evidence type="ECO:0000259" key="12">
    <source>
        <dbReference type="PROSITE" id="PS51192"/>
    </source>
</evidence>
<dbReference type="PROSITE" id="PS51192">
    <property type="entry name" value="HELICASE_ATP_BIND_1"/>
    <property type="match status" value="1"/>
</dbReference>
<keyword evidence="2" id="KW-0547">Nucleotide-binding</keyword>
<comment type="catalytic activity">
    <reaction evidence="8">
        <text>Couples ATP hydrolysis with the unwinding of duplex DNA by translocating in the 3'-5' direction.</text>
        <dbReference type="EC" id="5.6.2.4"/>
    </reaction>
</comment>
<dbReference type="PROSITE" id="PS51194">
    <property type="entry name" value="HELICASE_CTER"/>
    <property type="match status" value="1"/>
</dbReference>
<feature type="domain" description="Helicase ATP-binding" evidence="12">
    <location>
        <begin position="74"/>
        <end position="258"/>
    </location>
</feature>
<keyword evidence="6" id="KW-0413">Isomerase</keyword>
<dbReference type="STRING" id="299467.A0A443S7W2"/>
<dbReference type="InterPro" id="IPR036388">
    <property type="entry name" value="WH-like_DNA-bd_sf"/>
</dbReference>